<name>A0A0H2RSS0_9AGAM</name>
<organism evidence="2 3">
    <name type="scientific">Schizopora paradoxa</name>
    <dbReference type="NCBI Taxonomy" id="27342"/>
    <lineage>
        <taxon>Eukaryota</taxon>
        <taxon>Fungi</taxon>
        <taxon>Dikarya</taxon>
        <taxon>Basidiomycota</taxon>
        <taxon>Agaricomycotina</taxon>
        <taxon>Agaricomycetes</taxon>
        <taxon>Hymenochaetales</taxon>
        <taxon>Schizoporaceae</taxon>
        <taxon>Schizopora</taxon>
    </lineage>
</organism>
<keyword evidence="3" id="KW-1185">Reference proteome</keyword>
<feature type="transmembrane region" description="Helical" evidence="1">
    <location>
        <begin position="200"/>
        <end position="219"/>
    </location>
</feature>
<feature type="transmembrane region" description="Helical" evidence="1">
    <location>
        <begin position="159"/>
        <end position="188"/>
    </location>
</feature>
<keyword evidence="1" id="KW-0812">Transmembrane</keyword>
<evidence type="ECO:0008006" key="4">
    <source>
        <dbReference type="Google" id="ProtNLM"/>
    </source>
</evidence>
<feature type="transmembrane region" description="Helical" evidence="1">
    <location>
        <begin position="37"/>
        <end position="55"/>
    </location>
</feature>
<dbReference type="Proteomes" id="UP000053477">
    <property type="component" value="Unassembled WGS sequence"/>
</dbReference>
<keyword evidence="1" id="KW-0472">Membrane</keyword>
<feature type="transmembrane region" description="Helical" evidence="1">
    <location>
        <begin position="225"/>
        <end position="248"/>
    </location>
</feature>
<dbReference type="OrthoDB" id="3265564at2759"/>
<protein>
    <recommendedName>
        <fullName evidence="4">Transmembrane protein</fullName>
    </recommendedName>
</protein>
<dbReference type="InParanoid" id="A0A0H2RSS0"/>
<keyword evidence="1" id="KW-1133">Transmembrane helix</keyword>
<evidence type="ECO:0000256" key="1">
    <source>
        <dbReference type="SAM" id="Phobius"/>
    </source>
</evidence>
<evidence type="ECO:0000313" key="2">
    <source>
        <dbReference type="EMBL" id="KLO12473.1"/>
    </source>
</evidence>
<evidence type="ECO:0000313" key="3">
    <source>
        <dbReference type="Proteomes" id="UP000053477"/>
    </source>
</evidence>
<sequence>MSSNDSSYSPSATFSNFPLTSLQTNSTPTLFITMRSFGLFTAVAAVACSIFASAAPVDVVAAGAGIAAVHARSPAVSVEVPGLEARELKSVVVVLTELQAAVKPVCADLNAIVAVNAKVEVIIPLLTKIVAAVNVAIGDLKLLVGADVSVILAAVDGTAVVALSVVATLLADILILILGALAHILLFVKVEVLGSVFVEVGTVLGLLVGGCGGLVGGLIELVIPLVVSVVAVVKVCVFTDLAAVLKIVL</sequence>
<proteinExistence type="predicted"/>
<accession>A0A0H2RSS0</accession>
<dbReference type="AlphaFoldDB" id="A0A0H2RSS0"/>
<dbReference type="EMBL" id="KQ085977">
    <property type="protein sequence ID" value="KLO12473.1"/>
    <property type="molecule type" value="Genomic_DNA"/>
</dbReference>
<gene>
    <name evidence="2" type="ORF">SCHPADRAFT_941225</name>
</gene>
<reference evidence="2 3" key="1">
    <citation type="submission" date="2015-04" db="EMBL/GenBank/DDBJ databases">
        <title>Complete genome sequence of Schizopora paradoxa KUC8140, a cosmopolitan wood degrader in East Asia.</title>
        <authorList>
            <consortium name="DOE Joint Genome Institute"/>
            <person name="Min B."/>
            <person name="Park H."/>
            <person name="Jang Y."/>
            <person name="Kim J.-J."/>
            <person name="Kim K.H."/>
            <person name="Pangilinan J."/>
            <person name="Lipzen A."/>
            <person name="Riley R."/>
            <person name="Grigoriev I.V."/>
            <person name="Spatafora J.W."/>
            <person name="Choi I.-G."/>
        </authorList>
    </citation>
    <scope>NUCLEOTIDE SEQUENCE [LARGE SCALE GENOMIC DNA]</scope>
    <source>
        <strain evidence="2 3">KUC8140</strain>
    </source>
</reference>